<evidence type="ECO:0000256" key="4">
    <source>
        <dbReference type="PROSITE-ProRule" id="PRU01248"/>
    </source>
</evidence>
<proteinExistence type="predicted"/>
<sequence>MSDLKPIAPAEAKAQYLEAIRTEKAESTVQTREYQLRHFVRWCGEEDIENMNTLDGRDLMNYRKWRREDGDLNNVTLRSQMSNIRHFIDFCGRIDAVPSNLHEKVLLPSLDKYENRRDESLSAERARSILDFLERFEYASRDHVAFLVLWKTGMRTGGLRALDVEDYYPRKGALELVHRPDTGTPLKNKEAGERMIALGDAECEVIDDYLERKRENATDEHGRDPLITTKNGRMGKVTIRRTAYRLTRPCIYAGECPHDKDPMDCEARTDYDKASQCPDAVSAHPIRRGSITHHLDNDVPKVAVSDRMDVSPDVIDAHYDAASKEGKMNRRREYVEDI</sequence>
<evidence type="ECO:0000256" key="2">
    <source>
        <dbReference type="ARBA" id="ARBA00023125"/>
    </source>
</evidence>
<keyword evidence="8" id="KW-1185">Reference proteome</keyword>
<dbReference type="Proteomes" id="UP001595660">
    <property type="component" value="Unassembled WGS sequence"/>
</dbReference>
<dbReference type="InterPro" id="IPR044068">
    <property type="entry name" value="CB"/>
</dbReference>
<evidence type="ECO:0000256" key="3">
    <source>
        <dbReference type="ARBA" id="ARBA00023172"/>
    </source>
</evidence>
<dbReference type="CDD" id="cd00397">
    <property type="entry name" value="DNA_BRE_C"/>
    <property type="match status" value="1"/>
</dbReference>
<dbReference type="GO" id="GO:0015074">
    <property type="term" value="P:DNA integration"/>
    <property type="evidence" value="ECO:0007669"/>
    <property type="project" value="UniProtKB-KW"/>
</dbReference>
<accession>A0ABD5NEG6</accession>
<evidence type="ECO:0000259" key="5">
    <source>
        <dbReference type="PROSITE" id="PS51898"/>
    </source>
</evidence>
<feature type="domain" description="Tyr recombinase" evidence="5">
    <location>
        <begin position="116"/>
        <end position="332"/>
    </location>
</feature>
<dbReference type="InterPro" id="IPR010998">
    <property type="entry name" value="Integrase_recombinase_N"/>
</dbReference>
<dbReference type="Gene3D" id="1.10.443.10">
    <property type="entry name" value="Intergrase catalytic core"/>
    <property type="match status" value="1"/>
</dbReference>
<feature type="domain" description="Core-binding (CB)" evidence="6">
    <location>
        <begin position="7"/>
        <end position="92"/>
    </location>
</feature>
<dbReference type="InterPro" id="IPR002104">
    <property type="entry name" value="Integrase_catalytic"/>
</dbReference>
<dbReference type="InterPro" id="IPR004107">
    <property type="entry name" value="Integrase_SAM-like_N"/>
</dbReference>
<dbReference type="PROSITE" id="PS51900">
    <property type="entry name" value="CB"/>
    <property type="match status" value="1"/>
</dbReference>
<dbReference type="AlphaFoldDB" id="A0ABD5NEG6"/>
<keyword evidence="3" id="KW-0233">DNA recombination</keyword>
<dbReference type="Pfam" id="PF00589">
    <property type="entry name" value="Phage_integrase"/>
    <property type="match status" value="1"/>
</dbReference>
<dbReference type="PANTHER" id="PTHR30349:SF41">
    <property type="entry name" value="INTEGRASE_RECOMBINASE PROTEIN MJ0367-RELATED"/>
    <property type="match status" value="1"/>
</dbReference>
<protein>
    <submittedName>
        <fullName evidence="7">Tyrosine-type recombinase/integrase</fullName>
    </submittedName>
</protein>
<keyword evidence="1" id="KW-0229">DNA integration</keyword>
<evidence type="ECO:0000259" key="6">
    <source>
        <dbReference type="PROSITE" id="PS51900"/>
    </source>
</evidence>
<gene>
    <name evidence="7" type="ORF">ACFOKC_07930</name>
</gene>
<name>A0ABD5NEG6_9EURY</name>
<dbReference type="GeneID" id="69116416"/>
<comment type="caution">
    <text evidence="7">The sequence shown here is derived from an EMBL/GenBank/DDBJ whole genome shotgun (WGS) entry which is preliminary data.</text>
</comment>
<dbReference type="GO" id="GO:0006310">
    <property type="term" value="P:DNA recombination"/>
    <property type="evidence" value="ECO:0007669"/>
    <property type="project" value="UniProtKB-KW"/>
</dbReference>
<dbReference type="GO" id="GO:0003677">
    <property type="term" value="F:DNA binding"/>
    <property type="evidence" value="ECO:0007669"/>
    <property type="project" value="UniProtKB-UniRule"/>
</dbReference>
<organism evidence="7 8">
    <name type="scientific">Halobacterium litoreum</name>
    <dbReference type="NCBI Taxonomy" id="2039234"/>
    <lineage>
        <taxon>Archaea</taxon>
        <taxon>Methanobacteriati</taxon>
        <taxon>Methanobacteriota</taxon>
        <taxon>Stenosarchaea group</taxon>
        <taxon>Halobacteria</taxon>
        <taxon>Halobacteriales</taxon>
        <taxon>Halobacteriaceae</taxon>
        <taxon>Halobacterium</taxon>
    </lineage>
</organism>
<evidence type="ECO:0000313" key="7">
    <source>
        <dbReference type="EMBL" id="MFC3477651.1"/>
    </source>
</evidence>
<dbReference type="PANTHER" id="PTHR30349">
    <property type="entry name" value="PHAGE INTEGRASE-RELATED"/>
    <property type="match status" value="1"/>
</dbReference>
<dbReference type="EMBL" id="JBHRWN010000002">
    <property type="protein sequence ID" value="MFC3477651.1"/>
    <property type="molecule type" value="Genomic_DNA"/>
</dbReference>
<dbReference type="InterPro" id="IPR013762">
    <property type="entry name" value="Integrase-like_cat_sf"/>
</dbReference>
<dbReference type="SUPFAM" id="SSF56349">
    <property type="entry name" value="DNA breaking-rejoining enzymes"/>
    <property type="match status" value="1"/>
</dbReference>
<keyword evidence="2 4" id="KW-0238">DNA-binding</keyword>
<dbReference type="Pfam" id="PF02899">
    <property type="entry name" value="Phage_int_SAM_1"/>
    <property type="match status" value="1"/>
</dbReference>
<dbReference type="Gene3D" id="1.10.150.130">
    <property type="match status" value="1"/>
</dbReference>
<evidence type="ECO:0000256" key="1">
    <source>
        <dbReference type="ARBA" id="ARBA00022908"/>
    </source>
</evidence>
<reference evidence="7 8" key="1">
    <citation type="journal article" date="2019" name="Int. J. Syst. Evol. Microbiol.">
        <title>The Global Catalogue of Microorganisms (GCM) 10K type strain sequencing project: providing services to taxonomists for standard genome sequencing and annotation.</title>
        <authorList>
            <consortium name="The Broad Institute Genomics Platform"/>
            <consortium name="The Broad Institute Genome Sequencing Center for Infectious Disease"/>
            <person name="Wu L."/>
            <person name="Ma J."/>
        </authorList>
    </citation>
    <scope>NUCLEOTIDE SEQUENCE [LARGE SCALE GENOMIC DNA]</scope>
    <source>
        <strain evidence="7 8">CGMCC 1.12562</strain>
    </source>
</reference>
<dbReference type="RefSeq" id="WP_232571224.1">
    <property type="nucleotide sequence ID" value="NZ_CP089466.1"/>
</dbReference>
<dbReference type="InterPro" id="IPR050090">
    <property type="entry name" value="Tyrosine_recombinase_XerCD"/>
</dbReference>
<dbReference type="PROSITE" id="PS51898">
    <property type="entry name" value="TYR_RECOMBINASE"/>
    <property type="match status" value="1"/>
</dbReference>
<evidence type="ECO:0000313" key="8">
    <source>
        <dbReference type="Proteomes" id="UP001595660"/>
    </source>
</evidence>
<dbReference type="InterPro" id="IPR011010">
    <property type="entry name" value="DNA_brk_join_enz"/>
</dbReference>